<feature type="compositionally biased region" description="Basic and acidic residues" evidence="1">
    <location>
        <begin position="92"/>
        <end position="102"/>
    </location>
</feature>
<accession>A0AA39TBI9</accession>
<comment type="caution">
    <text evidence="2">The sequence shown here is derived from an EMBL/GenBank/DDBJ whole genome shotgun (WGS) entry which is preliminary data.</text>
</comment>
<evidence type="ECO:0000256" key="1">
    <source>
        <dbReference type="SAM" id="MobiDB-lite"/>
    </source>
</evidence>
<reference evidence="2" key="1">
    <citation type="submission" date="2023-06" db="EMBL/GenBank/DDBJ databases">
        <authorList>
            <consortium name="Lawrence Berkeley National Laboratory"/>
            <person name="Ahrendt S."/>
            <person name="Sahu N."/>
            <person name="Indic B."/>
            <person name="Wong-Bajracharya J."/>
            <person name="Merenyi Z."/>
            <person name="Ke H.-M."/>
            <person name="Monk M."/>
            <person name="Kocsube S."/>
            <person name="Drula E."/>
            <person name="Lipzen A."/>
            <person name="Balint B."/>
            <person name="Henrissat B."/>
            <person name="Andreopoulos B."/>
            <person name="Martin F.M."/>
            <person name="Harder C.B."/>
            <person name="Rigling D."/>
            <person name="Ford K.L."/>
            <person name="Foster G.D."/>
            <person name="Pangilinan J."/>
            <person name="Papanicolaou A."/>
            <person name="Barry K."/>
            <person name="LaButti K."/>
            <person name="Viragh M."/>
            <person name="Koriabine M."/>
            <person name="Yan M."/>
            <person name="Riley R."/>
            <person name="Champramary S."/>
            <person name="Plett K.L."/>
            <person name="Tsai I.J."/>
            <person name="Slot J."/>
            <person name="Sipos G."/>
            <person name="Plett J."/>
            <person name="Nagy L.G."/>
            <person name="Grigoriev I.V."/>
        </authorList>
    </citation>
    <scope>NUCLEOTIDE SEQUENCE</scope>
    <source>
        <strain evidence="2">HWK02</strain>
    </source>
</reference>
<name>A0AA39TBI9_9AGAR</name>
<evidence type="ECO:0000313" key="3">
    <source>
        <dbReference type="Proteomes" id="UP001175228"/>
    </source>
</evidence>
<gene>
    <name evidence="2" type="ORF">EDD18DRAFT_1114210</name>
</gene>
<keyword evidence="3" id="KW-1185">Reference proteome</keyword>
<dbReference type="Proteomes" id="UP001175228">
    <property type="component" value="Unassembled WGS sequence"/>
</dbReference>
<evidence type="ECO:0000313" key="2">
    <source>
        <dbReference type="EMBL" id="KAK0478091.1"/>
    </source>
</evidence>
<protein>
    <submittedName>
        <fullName evidence="2">Uncharacterized protein</fullName>
    </submittedName>
</protein>
<dbReference type="AlphaFoldDB" id="A0AA39TBI9"/>
<sequence>MDRMSQSARQYSDMRRRCSATPRSLLNEIKRRVFCPRWTTTAPNDGDDDDDYGDAYWMRRRRYAIRAILGWATNAGGDRRGWEEAGALRAGWPHEDEGTDGQRRRRRASPFGHRCSTQRRTERVQQLAHNPATPPAAGTSLPTRHQPPPPHPRRPRTSYSCISHYLSGGTRMCAPTGPARRATPVVARPPPISSPTGGLHPPNGRKTIAVDGGGLYLMNNTTRKSARLPHAARHPA</sequence>
<dbReference type="EMBL" id="JAUEPU010000097">
    <property type="protein sequence ID" value="KAK0478091.1"/>
    <property type="molecule type" value="Genomic_DNA"/>
</dbReference>
<organism evidence="2 3">
    <name type="scientific">Armillaria luteobubalina</name>
    <dbReference type="NCBI Taxonomy" id="153913"/>
    <lineage>
        <taxon>Eukaryota</taxon>
        <taxon>Fungi</taxon>
        <taxon>Dikarya</taxon>
        <taxon>Basidiomycota</taxon>
        <taxon>Agaricomycotina</taxon>
        <taxon>Agaricomycetes</taxon>
        <taxon>Agaricomycetidae</taxon>
        <taxon>Agaricales</taxon>
        <taxon>Marasmiineae</taxon>
        <taxon>Physalacriaceae</taxon>
        <taxon>Armillaria</taxon>
    </lineage>
</organism>
<feature type="region of interest" description="Disordered" evidence="1">
    <location>
        <begin position="91"/>
        <end position="157"/>
    </location>
</feature>
<proteinExistence type="predicted"/>